<dbReference type="RefSeq" id="WP_106140043.1">
    <property type="nucleotide sequence ID" value="NZ_PVTE01000025.1"/>
</dbReference>
<evidence type="ECO:0000313" key="2">
    <source>
        <dbReference type="Proteomes" id="UP000238375"/>
    </source>
</evidence>
<gene>
    <name evidence="1" type="ORF">CLV58_12522</name>
</gene>
<accession>A0A2T0S8K8</accession>
<keyword evidence="2" id="KW-1185">Reference proteome</keyword>
<dbReference type="OrthoDB" id="1001623at2"/>
<organism evidence="1 2">
    <name type="scientific">Spirosoma oryzae</name>
    <dbReference type="NCBI Taxonomy" id="1469603"/>
    <lineage>
        <taxon>Bacteria</taxon>
        <taxon>Pseudomonadati</taxon>
        <taxon>Bacteroidota</taxon>
        <taxon>Cytophagia</taxon>
        <taxon>Cytophagales</taxon>
        <taxon>Cytophagaceae</taxon>
        <taxon>Spirosoma</taxon>
    </lineage>
</organism>
<protein>
    <submittedName>
        <fullName evidence="1">Uncharacterized protein</fullName>
    </submittedName>
</protein>
<comment type="caution">
    <text evidence="1">The sequence shown here is derived from an EMBL/GenBank/DDBJ whole genome shotgun (WGS) entry which is preliminary data.</text>
</comment>
<name>A0A2T0S8K8_9BACT</name>
<dbReference type="EMBL" id="PVTE01000025">
    <property type="protein sequence ID" value="PRY29760.1"/>
    <property type="molecule type" value="Genomic_DNA"/>
</dbReference>
<dbReference type="Proteomes" id="UP000238375">
    <property type="component" value="Unassembled WGS sequence"/>
</dbReference>
<evidence type="ECO:0000313" key="1">
    <source>
        <dbReference type="EMBL" id="PRY29760.1"/>
    </source>
</evidence>
<sequence>MENRIDYHSIENQNICEKLVNRYIIGGPQTSLIEALFRLKDEGNDVDVPSFEDRYPEGFTADLSTGEWTGSYSEKEDKIIGLRLLLSDKEDELSDVQDSEDGYPDQLVVDQLQKEIDELESDIYDLEKADPKYPEVYEWWMVDSWFAEKLKAKDEVIIEAYNNTYWGRQATGQAILLDNVIGEIASDMQILAGQANSWS</sequence>
<reference evidence="1 2" key="1">
    <citation type="submission" date="2018-03" db="EMBL/GenBank/DDBJ databases">
        <title>Genomic Encyclopedia of Archaeal and Bacterial Type Strains, Phase II (KMG-II): from individual species to whole genera.</title>
        <authorList>
            <person name="Goeker M."/>
        </authorList>
    </citation>
    <scope>NUCLEOTIDE SEQUENCE [LARGE SCALE GENOMIC DNA]</scope>
    <source>
        <strain evidence="1 2">DSM 28354</strain>
    </source>
</reference>
<dbReference type="AlphaFoldDB" id="A0A2T0S8K8"/>
<proteinExistence type="predicted"/>